<comment type="caution">
    <text evidence="2">The sequence shown here is derived from an EMBL/GenBank/DDBJ whole genome shotgun (WGS) entry which is preliminary data.</text>
</comment>
<dbReference type="PANTHER" id="PTHR30050">
    <property type="entry name" value="CHROMOSOMAL REPLICATION INITIATOR PROTEIN DNAA"/>
    <property type="match status" value="1"/>
</dbReference>
<feature type="domain" description="IstB-like ATP-binding" evidence="1">
    <location>
        <begin position="89"/>
        <end position="203"/>
    </location>
</feature>
<dbReference type="PANTHER" id="PTHR30050:SF4">
    <property type="entry name" value="ATP-BINDING PROTEIN RV3427C IN INSERTION SEQUENCE-RELATED"/>
    <property type="match status" value="1"/>
</dbReference>
<name>A0A7W2DX68_9ACTN</name>
<organism evidence="2 3">
    <name type="scientific">Streptomyces griseoaurantiacus</name>
    <dbReference type="NCBI Taxonomy" id="68213"/>
    <lineage>
        <taxon>Bacteria</taxon>
        <taxon>Bacillati</taxon>
        <taxon>Actinomycetota</taxon>
        <taxon>Actinomycetes</taxon>
        <taxon>Kitasatosporales</taxon>
        <taxon>Streptomycetaceae</taxon>
        <taxon>Streptomyces</taxon>
        <taxon>Streptomyces aurantiacus group</taxon>
    </lineage>
</organism>
<keyword evidence="2" id="KW-0067">ATP-binding</keyword>
<keyword evidence="2" id="KW-0547">Nucleotide-binding</keyword>
<evidence type="ECO:0000313" key="3">
    <source>
        <dbReference type="Proteomes" id="UP000587608"/>
    </source>
</evidence>
<dbReference type="GO" id="GO:0006260">
    <property type="term" value="P:DNA replication"/>
    <property type="evidence" value="ECO:0007669"/>
    <property type="project" value="TreeGrafter"/>
</dbReference>
<dbReference type="AlphaFoldDB" id="A0A7W2DX68"/>
<sequence>MADPQRVGAGALRSVERILRARGMNPQALPAVDDCDERTIRRADERIPPRYREARADHPAVVKWLREVVAQAAPANPGARPQVTTGPSLLMAGVTGAGKTHQAYGALRALTHSGIAVRWEATTAADLYADLRPRTGNDTERLLTRVTRVPVLILDDLGAARTSEWVEEITYRLINQRYNRMLPTLITTNLAIGDLRVGLGDRVASRLAEMTERVTFEPVDRRRHCPAA</sequence>
<gene>
    <name evidence="2" type="ORF">H1X69_24520</name>
</gene>
<dbReference type="InterPro" id="IPR027417">
    <property type="entry name" value="P-loop_NTPase"/>
</dbReference>
<dbReference type="Proteomes" id="UP000587608">
    <property type="component" value="Unassembled WGS sequence"/>
</dbReference>
<protein>
    <submittedName>
        <fullName evidence="2">ATP-binding protein</fullName>
    </submittedName>
</protein>
<evidence type="ECO:0000259" key="1">
    <source>
        <dbReference type="Pfam" id="PF01695"/>
    </source>
</evidence>
<dbReference type="Pfam" id="PF01695">
    <property type="entry name" value="IstB_IS21"/>
    <property type="match status" value="1"/>
</dbReference>
<dbReference type="EMBL" id="JACERG010000017">
    <property type="protein sequence ID" value="MBA5224541.1"/>
    <property type="molecule type" value="Genomic_DNA"/>
</dbReference>
<dbReference type="RefSeq" id="WP_191854043.1">
    <property type="nucleotide sequence ID" value="NZ_CP108343.1"/>
</dbReference>
<evidence type="ECO:0000313" key="2">
    <source>
        <dbReference type="EMBL" id="MBA5224541.1"/>
    </source>
</evidence>
<dbReference type="Gene3D" id="3.40.50.300">
    <property type="entry name" value="P-loop containing nucleotide triphosphate hydrolases"/>
    <property type="match status" value="1"/>
</dbReference>
<reference evidence="2 3" key="1">
    <citation type="submission" date="2020-07" db="EMBL/GenBank/DDBJ databases">
        <title>Differential regulation of undecylprodigiosin biosynthesis in the yeast-scavenging Streptomyces strain MBK6.</title>
        <authorList>
            <person name="Baral B."/>
            <person name="Siitonen V."/>
            <person name="Laughlin M."/>
            <person name="Yamada K."/>
            <person name="Ilomaeki M."/>
            <person name="Metsae-Ketelae M."/>
            <person name="Niemi J."/>
        </authorList>
    </citation>
    <scope>NUCLEOTIDE SEQUENCE [LARGE SCALE GENOMIC DNA]</scope>
    <source>
        <strain evidence="2 3">MBK6</strain>
    </source>
</reference>
<dbReference type="SUPFAM" id="SSF52540">
    <property type="entry name" value="P-loop containing nucleoside triphosphate hydrolases"/>
    <property type="match status" value="1"/>
</dbReference>
<dbReference type="InterPro" id="IPR002611">
    <property type="entry name" value="IstB_ATP-bd"/>
</dbReference>
<dbReference type="GO" id="GO:0005524">
    <property type="term" value="F:ATP binding"/>
    <property type="evidence" value="ECO:0007669"/>
    <property type="project" value="UniProtKB-KW"/>
</dbReference>
<proteinExistence type="predicted"/>
<accession>A0A7W2DX68</accession>